<protein>
    <submittedName>
        <fullName evidence="1">Flagellum-specific ATP synthase</fullName>
        <ecNumber evidence="1">3.6.3.14</ecNumber>
    </submittedName>
</protein>
<dbReference type="EC" id="3.6.3.14" evidence="1"/>
<keyword evidence="1" id="KW-0378">Hydrolase</keyword>
<dbReference type="STRING" id="391937.NA2_14192"/>
<accession>K2LK04</accession>
<evidence type="ECO:0000313" key="1">
    <source>
        <dbReference type="EMBL" id="EKF18069.1"/>
    </source>
</evidence>
<dbReference type="EMBL" id="AMRM01000016">
    <property type="protein sequence ID" value="EKF18069.1"/>
    <property type="molecule type" value="Genomic_DNA"/>
</dbReference>
<dbReference type="eggNOG" id="COG1157">
    <property type="taxonomic scope" value="Bacteria"/>
</dbReference>
<dbReference type="AlphaFoldDB" id="K2LK04"/>
<evidence type="ECO:0000313" key="2">
    <source>
        <dbReference type="Proteomes" id="UP000006786"/>
    </source>
</evidence>
<name>K2LK04_9HYPH</name>
<reference evidence="1 2" key="1">
    <citation type="journal article" date="2012" name="J. Bacteriol.">
        <title>Genome Sequence of Nitratireductor pacificus Type Strain pht-3B.</title>
        <authorList>
            <person name="Lai Q."/>
            <person name="Li G."/>
            <person name="Shao Z."/>
        </authorList>
    </citation>
    <scope>NUCLEOTIDE SEQUENCE [LARGE SCALE GENOMIC DNA]</scope>
    <source>
        <strain evidence="2">pht-3B</strain>
    </source>
</reference>
<keyword evidence="2" id="KW-1185">Reference proteome</keyword>
<dbReference type="GO" id="GO:0016787">
    <property type="term" value="F:hydrolase activity"/>
    <property type="evidence" value="ECO:0007669"/>
    <property type="project" value="UniProtKB-KW"/>
</dbReference>
<comment type="caution">
    <text evidence="1">The sequence shown here is derived from an EMBL/GenBank/DDBJ whole genome shotgun (WGS) entry which is preliminary data.</text>
</comment>
<dbReference type="Proteomes" id="UP000006786">
    <property type="component" value="Unassembled WGS sequence"/>
</dbReference>
<gene>
    <name evidence="1" type="primary">fliI</name>
    <name evidence="1" type="ORF">NA2_14192</name>
</gene>
<organism evidence="1 2">
    <name type="scientific">Nitratireductor pacificus pht-3B</name>
    <dbReference type="NCBI Taxonomy" id="391937"/>
    <lineage>
        <taxon>Bacteria</taxon>
        <taxon>Pseudomonadati</taxon>
        <taxon>Pseudomonadota</taxon>
        <taxon>Alphaproteobacteria</taxon>
        <taxon>Hyphomicrobiales</taxon>
        <taxon>Phyllobacteriaceae</taxon>
        <taxon>Nitratireductor</taxon>
    </lineage>
</organism>
<sequence>MLAALEHAFRGIADNDRFMVSHGGRVTEVTPTHYSVSGLSQTARLGDLVSRRGRRGAGAGEVVRISADGVLVAPFEKSGAVGMGEPVFNRGPLGLAPGPAWRGRVIDALGRP</sequence>
<proteinExistence type="predicted"/>
<feature type="non-terminal residue" evidence="1">
    <location>
        <position position="112"/>
    </location>
</feature>